<reference evidence="1 2" key="1">
    <citation type="journal article" date="2021" name="Nat. Commun.">
        <title>Genetic determinants of endophytism in the Arabidopsis root mycobiome.</title>
        <authorList>
            <person name="Mesny F."/>
            <person name="Miyauchi S."/>
            <person name="Thiergart T."/>
            <person name="Pickel B."/>
            <person name="Atanasova L."/>
            <person name="Karlsson M."/>
            <person name="Huettel B."/>
            <person name="Barry K.W."/>
            <person name="Haridas S."/>
            <person name="Chen C."/>
            <person name="Bauer D."/>
            <person name="Andreopoulos W."/>
            <person name="Pangilinan J."/>
            <person name="LaButti K."/>
            <person name="Riley R."/>
            <person name="Lipzen A."/>
            <person name="Clum A."/>
            <person name="Drula E."/>
            <person name="Henrissat B."/>
            <person name="Kohler A."/>
            <person name="Grigoriev I.V."/>
            <person name="Martin F.M."/>
            <person name="Hacquard S."/>
        </authorList>
    </citation>
    <scope>NUCLEOTIDE SEQUENCE [LARGE SCALE GENOMIC DNA]</scope>
    <source>
        <strain evidence="1 2">MPI-CAGE-CH-0241</strain>
    </source>
</reference>
<dbReference type="Proteomes" id="UP000777438">
    <property type="component" value="Unassembled WGS sequence"/>
</dbReference>
<sequence length="194" mass="21829">MPNGTFDSLVLTRIHLRIPLPGCCIVPLLPHLRTTRKPPSPSLQPLLTPLSRRLLSYHIQSLLAPDHLPPLLRTLRGVLFPNNAPGQPSLFPPSSDAELQALRRRAANALWSLLPSGVARLYLGGRLWLPLRPHVQDESEHDALIDELERLLLVLDDEYCNKHLMYGILELILVRLMPELGEKGVVELQEERLG</sequence>
<dbReference type="EMBL" id="JAGPYM010000003">
    <property type="protein sequence ID" value="KAH6896553.1"/>
    <property type="molecule type" value="Genomic_DNA"/>
</dbReference>
<evidence type="ECO:0000313" key="2">
    <source>
        <dbReference type="Proteomes" id="UP000777438"/>
    </source>
</evidence>
<dbReference type="AlphaFoldDB" id="A0A9P8WDZ8"/>
<comment type="caution">
    <text evidence="1">The sequence shown here is derived from an EMBL/GenBank/DDBJ whole genome shotgun (WGS) entry which is preliminary data.</text>
</comment>
<evidence type="ECO:0000313" key="1">
    <source>
        <dbReference type="EMBL" id="KAH6896553.1"/>
    </source>
</evidence>
<protein>
    <recommendedName>
        <fullName evidence="3">PXA domain-containing protein</fullName>
    </recommendedName>
</protein>
<evidence type="ECO:0008006" key="3">
    <source>
        <dbReference type="Google" id="ProtNLM"/>
    </source>
</evidence>
<name>A0A9P8WDZ8_9HYPO</name>
<accession>A0A9P8WDZ8</accession>
<gene>
    <name evidence="1" type="ORF">B0T10DRAFT_454461</name>
</gene>
<keyword evidence="2" id="KW-1185">Reference proteome</keyword>
<proteinExistence type="predicted"/>
<organism evidence="1 2">
    <name type="scientific">Thelonectria olida</name>
    <dbReference type="NCBI Taxonomy" id="1576542"/>
    <lineage>
        <taxon>Eukaryota</taxon>
        <taxon>Fungi</taxon>
        <taxon>Dikarya</taxon>
        <taxon>Ascomycota</taxon>
        <taxon>Pezizomycotina</taxon>
        <taxon>Sordariomycetes</taxon>
        <taxon>Hypocreomycetidae</taxon>
        <taxon>Hypocreales</taxon>
        <taxon>Nectriaceae</taxon>
        <taxon>Thelonectria</taxon>
    </lineage>
</organism>
<dbReference type="OrthoDB" id="5582218at2759"/>